<evidence type="ECO:0000313" key="2">
    <source>
        <dbReference type="Proteomes" id="UP000005104"/>
    </source>
</evidence>
<dbReference type="RefSeq" id="WP_007783974.1">
    <property type="nucleotide sequence ID" value="NZ_CM001441.1"/>
</dbReference>
<proteinExistence type="predicted"/>
<sequence length="69" mass="7669">MTRALPLLEWGVQTGMEYKAMYFQLAAKVADALDILLKAQQEGEVQFMNGEPGPGLKVLAIQDENRDSE</sequence>
<keyword evidence="2" id="KW-1185">Reference proteome</keyword>
<accession>H5XVC1</accession>
<dbReference type="OrthoDB" id="1799487at2"/>
<gene>
    <name evidence="1" type="ORF">DesyoDRAFT_2808</name>
</gene>
<dbReference type="AlphaFoldDB" id="H5XVC1"/>
<dbReference type="HOGENOM" id="CLU_191330_0_0_9"/>
<dbReference type="Proteomes" id="UP000005104">
    <property type="component" value="Chromosome"/>
</dbReference>
<reference evidence="1 2" key="1">
    <citation type="submission" date="2011-11" db="EMBL/GenBank/DDBJ databases">
        <title>The Noncontiguous Finished genome of Desulfosporosinus youngiae DSM 17734.</title>
        <authorList>
            <consortium name="US DOE Joint Genome Institute (JGI-PGF)"/>
            <person name="Lucas S."/>
            <person name="Han J."/>
            <person name="Lapidus A."/>
            <person name="Cheng J.-F."/>
            <person name="Goodwin L."/>
            <person name="Pitluck S."/>
            <person name="Peters L."/>
            <person name="Ovchinnikova G."/>
            <person name="Lu M."/>
            <person name="Land M.L."/>
            <person name="Hauser L."/>
            <person name="Pester M."/>
            <person name="Spring S."/>
            <person name="Ollivier B."/>
            <person name="Rattei T."/>
            <person name="Klenk H.-P."/>
            <person name="Wagner M."/>
            <person name="Loy A."/>
            <person name="Woyke T.J."/>
        </authorList>
    </citation>
    <scope>NUCLEOTIDE SEQUENCE [LARGE SCALE GENOMIC DNA]</scope>
    <source>
        <strain evidence="1 2">DSM 17734</strain>
    </source>
</reference>
<name>H5XVC1_9FIRM</name>
<protein>
    <submittedName>
        <fullName evidence="1">Uncharacterized protein</fullName>
    </submittedName>
</protein>
<dbReference type="EMBL" id="CM001441">
    <property type="protein sequence ID" value="EHQ89857.1"/>
    <property type="molecule type" value="Genomic_DNA"/>
</dbReference>
<evidence type="ECO:0000313" key="1">
    <source>
        <dbReference type="EMBL" id="EHQ89857.1"/>
    </source>
</evidence>
<organism evidence="1 2">
    <name type="scientific">Desulfosporosinus youngiae DSM 17734</name>
    <dbReference type="NCBI Taxonomy" id="768710"/>
    <lineage>
        <taxon>Bacteria</taxon>
        <taxon>Bacillati</taxon>
        <taxon>Bacillota</taxon>
        <taxon>Clostridia</taxon>
        <taxon>Eubacteriales</taxon>
        <taxon>Desulfitobacteriaceae</taxon>
        <taxon>Desulfosporosinus</taxon>
    </lineage>
</organism>